<evidence type="ECO:0000256" key="10">
    <source>
        <dbReference type="RuleBase" id="RU004455"/>
    </source>
</evidence>
<dbReference type="Proteomes" id="UP001150925">
    <property type="component" value="Unassembled WGS sequence"/>
</dbReference>
<feature type="binding site" evidence="9">
    <location>
        <position position="60"/>
    </location>
    <ligand>
        <name>urate</name>
        <dbReference type="ChEBI" id="CHEBI:17775"/>
    </ligand>
</feature>
<comment type="similarity">
    <text evidence="3 7 10">Belongs to the uricase family.</text>
</comment>
<dbReference type="InterPro" id="IPR002042">
    <property type="entry name" value="Uricase"/>
</dbReference>
<keyword evidence="4 7" id="KW-0659">Purine metabolism</keyword>
<evidence type="ECO:0000256" key="4">
    <source>
        <dbReference type="ARBA" id="ARBA00022631"/>
    </source>
</evidence>
<reference evidence="11" key="1">
    <citation type="submission" date="2022-07" db="EMBL/GenBank/DDBJ databases">
        <title>Phylogenomic reconstructions and comparative analyses of Kickxellomycotina fungi.</title>
        <authorList>
            <person name="Reynolds N.K."/>
            <person name="Stajich J.E."/>
            <person name="Barry K."/>
            <person name="Grigoriev I.V."/>
            <person name="Crous P."/>
            <person name="Smith M.E."/>
        </authorList>
    </citation>
    <scope>NUCLEOTIDE SEQUENCE</scope>
    <source>
        <strain evidence="11">RSA 1196</strain>
    </source>
</reference>
<feature type="binding site" evidence="9">
    <location>
        <position position="237"/>
    </location>
    <ligand>
        <name>urate</name>
        <dbReference type="ChEBI" id="CHEBI:17775"/>
    </ligand>
</feature>
<dbReference type="AlphaFoldDB" id="A0A9W8E1F3"/>
<dbReference type="GO" id="GO:0004846">
    <property type="term" value="F:urate oxidase activity"/>
    <property type="evidence" value="ECO:0007669"/>
    <property type="project" value="UniProtKB-EC"/>
</dbReference>
<evidence type="ECO:0000256" key="6">
    <source>
        <dbReference type="ARBA" id="ARBA00023140"/>
    </source>
</evidence>
<evidence type="ECO:0000256" key="1">
    <source>
        <dbReference type="ARBA" id="ARBA00004275"/>
    </source>
</evidence>
<dbReference type="OrthoDB" id="9992118at2759"/>
<keyword evidence="6 7" id="KW-0576">Peroxisome</keyword>
<dbReference type="PRINTS" id="PR00093">
    <property type="entry name" value="URICASE"/>
</dbReference>
<keyword evidence="12" id="KW-1185">Reference proteome</keyword>
<dbReference type="EMBL" id="JANBPY010001029">
    <property type="protein sequence ID" value="KAJ1962023.1"/>
    <property type="molecule type" value="Genomic_DNA"/>
</dbReference>
<feature type="active site" description="Charge relay system" evidence="8">
    <location>
        <position position="13"/>
    </location>
</feature>
<feature type="binding site" evidence="9">
    <location>
        <position position="188"/>
    </location>
    <ligand>
        <name>5-hydroxyisourate</name>
        <dbReference type="ChEBI" id="CHEBI:18072"/>
    </ligand>
</feature>
<gene>
    <name evidence="11" type="ORF">IWQ62_003665</name>
</gene>
<feature type="binding site" evidence="9">
    <location>
        <position position="171"/>
    </location>
    <ligand>
        <name>urate</name>
        <dbReference type="ChEBI" id="CHEBI:17775"/>
    </ligand>
</feature>
<dbReference type="Gene3D" id="3.10.270.10">
    <property type="entry name" value="Urate Oxidase"/>
    <property type="match status" value="1"/>
</dbReference>
<name>A0A9W8E1F3_9FUNG</name>
<dbReference type="PROSITE" id="PS00366">
    <property type="entry name" value="URICASE"/>
    <property type="match status" value="1"/>
</dbReference>
<evidence type="ECO:0000256" key="2">
    <source>
        <dbReference type="ARBA" id="ARBA00004831"/>
    </source>
</evidence>
<comment type="catalytic activity">
    <reaction evidence="7 10">
        <text>urate + O2 + H2O = 5-hydroxyisourate + H2O2</text>
        <dbReference type="Rhea" id="RHEA:21368"/>
        <dbReference type="ChEBI" id="CHEBI:15377"/>
        <dbReference type="ChEBI" id="CHEBI:15379"/>
        <dbReference type="ChEBI" id="CHEBI:16240"/>
        <dbReference type="ChEBI" id="CHEBI:17775"/>
        <dbReference type="ChEBI" id="CHEBI:18072"/>
        <dbReference type="EC" id="1.7.3.3"/>
    </reaction>
</comment>
<evidence type="ECO:0000256" key="8">
    <source>
        <dbReference type="PIRSR" id="PIRSR000241-1"/>
    </source>
</evidence>
<evidence type="ECO:0000256" key="5">
    <source>
        <dbReference type="ARBA" id="ARBA00023002"/>
    </source>
</evidence>
<dbReference type="GO" id="GO:0005777">
    <property type="term" value="C:peroxisome"/>
    <property type="evidence" value="ECO:0007669"/>
    <property type="project" value="UniProtKB-SubCell"/>
</dbReference>
<dbReference type="FunFam" id="3.10.270.10:FF:000001">
    <property type="entry name" value="Uricase"/>
    <property type="match status" value="1"/>
</dbReference>
<dbReference type="SUPFAM" id="SSF55620">
    <property type="entry name" value="Tetrahydrobiopterin biosynthesis enzymes-like"/>
    <property type="match status" value="2"/>
</dbReference>
<dbReference type="EC" id="1.7.3.3" evidence="7 10"/>
<feature type="binding site" evidence="9">
    <location>
        <position position="188"/>
    </location>
    <ligand>
        <name>urate</name>
        <dbReference type="ChEBI" id="CHEBI:17775"/>
    </ligand>
</feature>
<comment type="caution">
    <text evidence="11">The sequence shown here is derived from an EMBL/GenBank/DDBJ whole genome shotgun (WGS) entry which is preliminary data.</text>
</comment>
<accession>A0A9W8E1F3</accession>
<evidence type="ECO:0000313" key="11">
    <source>
        <dbReference type="EMBL" id="KAJ1962023.1"/>
    </source>
</evidence>
<dbReference type="PANTHER" id="PTHR42874">
    <property type="entry name" value="URICASE"/>
    <property type="match status" value="1"/>
</dbReference>
<feature type="binding site" evidence="9">
    <location>
        <position position="236"/>
    </location>
    <ligand>
        <name>5-hydroxyisourate</name>
        <dbReference type="ChEBI" id="CHEBI:18072"/>
    </ligand>
</feature>
<comment type="pathway">
    <text evidence="2 7">Purine metabolism; urate degradation; (S)-allantoin from urate: step 1/3.</text>
</comment>
<evidence type="ECO:0000256" key="3">
    <source>
        <dbReference type="ARBA" id="ARBA00009760"/>
    </source>
</evidence>
<feature type="binding site" evidence="9">
    <location>
        <position position="59"/>
    </location>
    <ligand>
        <name>urate</name>
        <dbReference type="ChEBI" id="CHEBI:17775"/>
    </ligand>
</feature>
<dbReference type="GO" id="GO:0019628">
    <property type="term" value="P:urate catabolic process"/>
    <property type="evidence" value="ECO:0007669"/>
    <property type="project" value="TreeGrafter"/>
</dbReference>
<feature type="binding site" evidence="9">
    <location>
        <position position="237"/>
    </location>
    <ligand>
        <name>5-hydroxyisourate</name>
        <dbReference type="ChEBI" id="CHEBI:18072"/>
    </ligand>
</feature>
<keyword evidence="5 7" id="KW-0560">Oxidoreductase</keyword>
<feature type="active site" description="Charge relay system" evidence="8">
    <location>
        <position position="59"/>
    </location>
</feature>
<organism evidence="11 12">
    <name type="scientific">Dispira parvispora</name>
    <dbReference type="NCBI Taxonomy" id="1520584"/>
    <lineage>
        <taxon>Eukaryota</taxon>
        <taxon>Fungi</taxon>
        <taxon>Fungi incertae sedis</taxon>
        <taxon>Zoopagomycota</taxon>
        <taxon>Kickxellomycotina</taxon>
        <taxon>Dimargaritomycetes</taxon>
        <taxon>Dimargaritales</taxon>
        <taxon>Dimargaritaceae</taxon>
        <taxon>Dispira</taxon>
    </lineage>
</organism>
<dbReference type="InterPro" id="IPR019842">
    <property type="entry name" value="Uricase_CS"/>
</dbReference>
<comment type="function">
    <text evidence="7 10">Catalyzes the oxidation of uric acid to 5-hydroxyisourate, which is further processed to form (S)-allantoin.</text>
</comment>
<dbReference type="NCBIfam" id="TIGR03383">
    <property type="entry name" value="urate_oxi"/>
    <property type="match status" value="1"/>
</dbReference>
<evidence type="ECO:0000313" key="12">
    <source>
        <dbReference type="Proteomes" id="UP001150925"/>
    </source>
</evidence>
<feature type="binding site" evidence="9">
    <location>
        <position position="171"/>
    </location>
    <ligand>
        <name>5-hydroxyisourate</name>
        <dbReference type="ChEBI" id="CHEBI:18072"/>
    </ligand>
</feature>
<protein>
    <recommendedName>
        <fullName evidence="7 10">Uricase</fullName>
        <ecNumber evidence="7 10">1.7.3.3</ecNumber>
    </recommendedName>
    <alternativeName>
        <fullName evidence="7">Urate oxidase</fullName>
    </alternativeName>
</protein>
<sequence length="307" mass="34064">MADVNLKAQRYGKRKVRLVKVVRHANGRQELAELTATVLLAGDFEASYTEADNKKVVATDSIKNTVYVLAKKSTQVVPIEQFALTIAEHFLRTYDHVAQVWVELEQRPWDRMVINNQAHPHSFTQNKGWRRTTQLVATRKAGSEGTSAPWSVVIESGFHDLCVLKTTGSAFSGFVRDQYTTLSETNDRILCTNVQNSWKLASTDPRVLRMTDFDHLFDTSMAHTTRIFADDNSVSVQATLYRIATATLRDCPAIAEASLALPNIHIFGVDLAPFGLANTGADLDVYKPVSDPSGLISATVQRAKARL</sequence>
<feature type="active site" description="Charge relay system" evidence="8">
    <location>
        <position position="265"/>
    </location>
</feature>
<proteinExistence type="inferred from homology"/>
<feature type="binding site" evidence="9">
    <location>
        <position position="236"/>
    </location>
    <ligand>
        <name>urate</name>
        <dbReference type="ChEBI" id="CHEBI:17775"/>
    </ligand>
</feature>
<feature type="binding site" evidence="9">
    <location>
        <position position="263"/>
    </location>
    <ligand>
        <name>5-hydroxyisourate</name>
        <dbReference type="ChEBI" id="CHEBI:18072"/>
    </ligand>
</feature>
<dbReference type="GO" id="GO:0006145">
    <property type="term" value="P:purine nucleobase catabolic process"/>
    <property type="evidence" value="ECO:0007669"/>
    <property type="project" value="TreeGrafter"/>
</dbReference>
<dbReference type="PANTHER" id="PTHR42874:SF1">
    <property type="entry name" value="URICASE"/>
    <property type="match status" value="1"/>
</dbReference>
<feature type="binding site" evidence="9">
    <location>
        <position position="60"/>
    </location>
    <ligand>
        <name>5-hydroxyisourate</name>
        <dbReference type="ChEBI" id="CHEBI:18072"/>
    </ligand>
</feature>
<feature type="binding site" evidence="9">
    <location>
        <position position="263"/>
    </location>
    <ligand>
        <name>urate</name>
        <dbReference type="ChEBI" id="CHEBI:17775"/>
    </ligand>
</feature>
<evidence type="ECO:0000256" key="7">
    <source>
        <dbReference type="PIRNR" id="PIRNR000241"/>
    </source>
</evidence>
<dbReference type="PIRSF" id="PIRSF000241">
    <property type="entry name" value="Urate_oxidase"/>
    <property type="match status" value="1"/>
</dbReference>
<evidence type="ECO:0000256" key="9">
    <source>
        <dbReference type="PIRSR" id="PIRSR000241-2"/>
    </source>
</evidence>
<comment type="subcellular location">
    <subcellularLocation>
        <location evidence="1 7">Peroxisome</location>
    </subcellularLocation>
</comment>
<feature type="binding site" evidence="9">
    <location>
        <position position="263"/>
    </location>
    <ligand>
        <name>O2</name>
        <dbReference type="ChEBI" id="CHEBI:15379"/>
    </ligand>
</feature>
<dbReference type="Pfam" id="PF01014">
    <property type="entry name" value="Uricase"/>
    <property type="match status" value="2"/>
</dbReference>